<dbReference type="CDD" id="cd18809">
    <property type="entry name" value="SF1_C_RecD"/>
    <property type="match status" value="1"/>
</dbReference>
<evidence type="ECO:0000259" key="1">
    <source>
        <dbReference type="SMART" id="SM00382"/>
    </source>
</evidence>
<dbReference type="AlphaFoldDB" id="A0A2U2PGS6"/>
<dbReference type="SMART" id="SM00382">
    <property type="entry name" value="AAA"/>
    <property type="match status" value="1"/>
</dbReference>
<keyword evidence="2" id="KW-0347">Helicase</keyword>
<dbReference type="Proteomes" id="UP000245647">
    <property type="component" value="Unassembled WGS sequence"/>
</dbReference>
<organism evidence="2 3">
    <name type="scientific">Pararcticibacter amylolyticus</name>
    <dbReference type="NCBI Taxonomy" id="2173175"/>
    <lineage>
        <taxon>Bacteria</taxon>
        <taxon>Pseudomonadati</taxon>
        <taxon>Bacteroidota</taxon>
        <taxon>Sphingobacteriia</taxon>
        <taxon>Sphingobacteriales</taxon>
        <taxon>Sphingobacteriaceae</taxon>
        <taxon>Pararcticibacter</taxon>
    </lineage>
</organism>
<accession>A0A2U2PGS6</accession>
<reference evidence="2 3" key="1">
    <citation type="submission" date="2018-04" db="EMBL/GenBank/DDBJ databases">
        <title>Pedobacter chongqingensis sp. nov., isolated from a rottenly hemp rope.</title>
        <authorList>
            <person name="Cai Y."/>
        </authorList>
    </citation>
    <scope>NUCLEOTIDE SEQUENCE [LARGE SCALE GENOMIC DNA]</scope>
    <source>
        <strain evidence="2 3">FJ4-8</strain>
    </source>
</reference>
<feature type="domain" description="AAA+ ATPase" evidence="1">
    <location>
        <begin position="19"/>
        <end position="320"/>
    </location>
</feature>
<dbReference type="InterPro" id="IPR029491">
    <property type="entry name" value="Helicase_HTH"/>
</dbReference>
<dbReference type="EMBL" id="QEAS01000009">
    <property type="protein sequence ID" value="PWG80329.1"/>
    <property type="molecule type" value="Genomic_DNA"/>
</dbReference>
<dbReference type="GO" id="GO:0000723">
    <property type="term" value="P:telomere maintenance"/>
    <property type="evidence" value="ECO:0007669"/>
    <property type="project" value="InterPro"/>
</dbReference>
<keyword evidence="2" id="KW-0378">Hydrolase</keyword>
<dbReference type="Pfam" id="PF14493">
    <property type="entry name" value="HTH_40"/>
    <property type="match status" value="1"/>
</dbReference>
<dbReference type="InterPro" id="IPR051055">
    <property type="entry name" value="PIF1_helicase"/>
</dbReference>
<dbReference type="PANTHER" id="PTHR47642:SF5">
    <property type="entry name" value="ATP-DEPENDENT DNA HELICASE"/>
    <property type="match status" value="1"/>
</dbReference>
<name>A0A2U2PGS6_9SPHI</name>
<protein>
    <submittedName>
        <fullName evidence="2">Helicase</fullName>
    </submittedName>
</protein>
<evidence type="ECO:0000313" key="2">
    <source>
        <dbReference type="EMBL" id="PWG80329.1"/>
    </source>
</evidence>
<keyword evidence="3" id="KW-1185">Reference proteome</keyword>
<dbReference type="PANTHER" id="PTHR47642">
    <property type="entry name" value="ATP-DEPENDENT DNA HELICASE"/>
    <property type="match status" value="1"/>
</dbReference>
<dbReference type="GO" id="GO:0003678">
    <property type="term" value="F:DNA helicase activity"/>
    <property type="evidence" value="ECO:0007669"/>
    <property type="project" value="InterPro"/>
</dbReference>
<keyword evidence="2" id="KW-0067">ATP-binding</keyword>
<dbReference type="FunFam" id="3.40.50.300:FF:001498">
    <property type="entry name" value="ATP-dependent DNA helicase"/>
    <property type="match status" value="1"/>
</dbReference>
<dbReference type="InterPro" id="IPR010285">
    <property type="entry name" value="DNA_helicase_pif1-like_DEAD"/>
</dbReference>
<gene>
    <name evidence="2" type="ORF">DDR33_12000</name>
</gene>
<dbReference type="Gene3D" id="3.40.50.300">
    <property type="entry name" value="P-loop containing nucleotide triphosphate hydrolases"/>
    <property type="match status" value="2"/>
</dbReference>
<evidence type="ECO:0000313" key="3">
    <source>
        <dbReference type="Proteomes" id="UP000245647"/>
    </source>
</evidence>
<dbReference type="GO" id="GO:0006281">
    <property type="term" value="P:DNA repair"/>
    <property type="evidence" value="ECO:0007669"/>
    <property type="project" value="InterPro"/>
</dbReference>
<dbReference type="RefSeq" id="WP_109416036.1">
    <property type="nucleotide sequence ID" value="NZ_QEAS01000009.1"/>
</dbReference>
<dbReference type="InterPro" id="IPR027417">
    <property type="entry name" value="P-loop_NTPase"/>
</dbReference>
<sequence length="738" mass="83004">MNQGRRTKQELVISFINETQKHLFITGKAGTGKTTLLREIRQNTGKKIVVAAPTGVAAINADGVTLHSLFKLPTEAILPVMDKNLPFKTIGTLLDGFILSADKEKLLLELEILIIDEVSMLRADILDAIDHILRYIRGVPEPFGGVQMVYFGDLYQLPPVASFEEEAGLLKYYRSPFFFEARVMAEAEPVFIELTQVFRQSDPLFLKLLNNIRNNTPDEGDFHLLERKYLPDFRPAAEEHYVRLTSHRKIADQINMAELEKLPGASTVFKAAVTGLIDIKSLPVEQELALKQGAQVMFVKNDSGGFRRYFNGKIGVVTSLSATSVEVTFPDGNSLEVVQERWQFIQYQPNEAAGQFNEVNIGEFVQYPLRLAWAITIHKSQGLTFDRAIIDAGRAFAPGQVYVALSRVRTLDGVVLYTPISKENLFSNPKVVEFAHRIETASPPESLLEQAKEDAVFQYICNTFRLYGLLIYVQRLQPEVDKFRFGIYHHHLKFATEIRPLLERLDKVAETFIRTLEGFWRGVPAQRTGGTKRLADAATYFSEELNSKLVVPLKQELAGMLMKRAPKEIIQFYSGLEKACSSQLRSMNKCAAIWQTLISGADTTGLIPKREIETALPKKENLVNRTSTATLTQAQKATLKLFREGRTLEEIAQSRNLSLQAVEQHITIFIETGHISIDEVLLPETTTLIQEKLNNRQAGIHHIKKELGDGISYFQIRAVIAYIQSNTEQKGSGSATLF</sequence>
<dbReference type="Pfam" id="PF05970">
    <property type="entry name" value="PIF1"/>
    <property type="match status" value="1"/>
</dbReference>
<dbReference type="OrthoDB" id="9763659at2"/>
<comment type="caution">
    <text evidence="2">The sequence shown here is derived from an EMBL/GenBank/DDBJ whole genome shotgun (WGS) entry which is preliminary data.</text>
</comment>
<dbReference type="SUPFAM" id="SSF52540">
    <property type="entry name" value="P-loop containing nucleoside triphosphate hydrolases"/>
    <property type="match status" value="2"/>
</dbReference>
<proteinExistence type="predicted"/>
<dbReference type="InterPro" id="IPR003593">
    <property type="entry name" value="AAA+_ATPase"/>
</dbReference>
<keyword evidence="2" id="KW-0547">Nucleotide-binding</keyword>